<evidence type="ECO:0000313" key="1">
    <source>
        <dbReference type="EMBL" id="KAL3659594.1"/>
    </source>
</evidence>
<evidence type="ECO:0000313" key="2">
    <source>
        <dbReference type="Proteomes" id="UP001632037"/>
    </source>
</evidence>
<proteinExistence type="predicted"/>
<sequence length="266" mass="30284">MIKLRDILNAEHQLYLAHSSFFLMLKPLTPVDCQRELEESQTQVDDFPSVAVSLDQTRVVCEWSEKRFTIGGNFHTSIRKTLYQKSAQVLFGQTWRVFTSQWEKLFSRGMAASCRLVQLVDDDNILFCQNYSAAPMLPGKTEASAVNMMALVSRISTSTGHLITHRELRRGSVEAQDLLKSSPGEQQSEIWLEHFCWIHFEQTGKHCVVTVGGISPALRASSYFWVSAFVQFALRWEMVLIGPRFILQSDSVRAPLTTSLDLYVSR</sequence>
<dbReference type="Proteomes" id="UP001632037">
    <property type="component" value="Unassembled WGS sequence"/>
</dbReference>
<gene>
    <name evidence="1" type="ORF">V7S43_015271</name>
</gene>
<accession>A0ABD3EZU8</accession>
<keyword evidence="2" id="KW-1185">Reference proteome</keyword>
<protein>
    <submittedName>
        <fullName evidence="1">Uncharacterized protein</fullName>
    </submittedName>
</protein>
<dbReference type="EMBL" id="JBIMZQ010000045">
    <property type="protein sequence ID" value="KAL3659594.1"/>
    <property type="molecule type" value="Genomic_DNA"/>
</dbReference>
<dbReference type="AlphaFoldDB" id="A0ABD3EZU8"/>
<reference evidence="1 2" key="1">
    <citation type="submission" date="2024-09" db="EMBL/GenBank/DDBJ databases">
        <title>Genome sequencing and assembly of Phytophthora oleae, isolate VK10A, causative agent of rot of olive drupes.</title>
        <authorList>
            <person name="Conti Taguali S."/>
            <person name="Riolo M."/>
            <person name="La Spada F."/>
            <person name="Cacciola S.O."/>
            <person name="Dionisio G."/>
        </authorList>
    </citation>
    <scope>NUCLEOTIDE SEQUENCE [LARGE SCALE GENOMIC DNA]</scope>
    <source>
        <strain evidence="1 2">VK10A</strain>
    </source>
</reference>
<comment type="caution">
    <text evidence="1">The sequence shown here is derived from an EMBL/GenBank/DDBJ whole genome shotgun (WGS) entry which is preliminary data.</text>
</comment>
<organism evidence="1 2">
    <name type="scientific">Phytophthora oleae</name>
    <dbReference type="NCBI Taxonomy" id="2107226"/>
    <lineage>
        <taxon>Eukaryota</taxon>
        <taxon>Sar</taxon>
        <taxon>Stramenopiles</taxon>
        <taxon>Oomycota</taxon>
        <taxon>Peronosporomycetes</taxon>
        <taxon>Peronosporales</taxon>
        <taxon>Peronosporaceae</taxon>
        <taxon>Phytophthora</taxon>
    </lineage>
</organism>
<name>A0ABD3EZU8_9STRA</name>